<dbReference type="AlphaFoldDB" id="A0A8J6AEG3"/>
<accession>A0A8J6AEG3</accession>
<comment type="caution">
    <text evidence="1">The sequence shown here is derived from an EMBL/GenBank/DDBJ whole genome shotgun (WGS) entry which is preliminary data.</text>
</comment>
<proteinExistence type="predicted"/>
<dbReference type="OrthoDB" id="189220at2759"/>
<organism evidence="1 2">
    <name type="scientific">Galemys pyrenaicus</name>
    <name type="common">Iberian desman</name>
    <name type="synonym">Pyrenean desman</name>
    <dbReference type="NCBI Taxonomy" id="202257"/>
    <lineage>
        <taxon>Eukaryota</taxon>
        <taxon>Metazoa</taxon>
        <taxon>Chordata</taxon>
        <taxon>Craniata</taxon>
        <taxon>Vertebrata</taxon>
        <taxon>Euteleostomi</taxon>
        <taxon>Mammalia</taxon>
        <taxon>Eutheria</taxon>
        <taxon>Laurasiatheria</taxon>
        <taxon>Eulipotyphla</taxon>
        <taxon>Talpidae</taxon>
        <taxon>Galemys</taxon>
    </lineage>
</organism>
<evidence type="ECO:0000313" key="1">
    <source>
        <dbReference type="EMBL" id="KAG8517517.1"/>
    </source>
</evidence>
<gene>
    <name evidence="1" type="ORF">J0S82_011668</name>
</gene>
<sequence length="147" mass="16559">MESPTKEIEEFESNSLKYLQPEQIEKIWLRLRGLESSNQEKSDLAVLCTSDDVGEPHGCMGGVMSTKTWTWNRDRNLAGGSFPVFHEQKESMTQGACQNKALIIDLWDLLGTSKAAEIQGFEPCPLLRGLRKLCEVEAEETLREAVQ</sequence>
<dbReference type="Proteomes" id="UP000700334">
    <property type="component" value="Unassembled WGS sequence"/>
</dbReference>
<keyword evidence="2" id="KW-1185">Reference proteome</keyword>
<reference evidence="1" key="1">
    <citation type="journal article" date="2021" name="Evol. Appl.">
        <title>The genome of the Pyrenean desman and the effects of bottlenecks and inbreeding on the genomic landscape of an endangered species.</title>
        <authorList>
            <person name="Escoda L."/>
            <person name="Castresana J."/>
        </authorList>
    </citation>
    <scope>NUCLEOTIDE SEQUENCE</scope>
    <source>
        <strain evidence="1">IBE-C5619</strain>
    </source>
</reference>
<dbReference type="EMBL" id="JAGFMF010011657">
    <property type="protein sequence ID" value="KAG8517517.1"/>
    <property type="molecule type" value="Genomic_DNA"/>
</dbReference>
<evidence type="ECO:0000313" key="2">
    <source>
        <dbReference type="Proteomes" id="UP000700334"/>
    </source>
</evidence>
<protein>
    <submittedName>
        <fullName evidence="1">Calcium/calmodulin-dependent 3',5'-cyclic nucleotide phosphodiesterase 1C</fullName>
    </submittedName>
</protein>
<name>A0A8J6AEG3_GALPY</name>